<dbReference type="OrthoDB" id="190089at2759"/>
<accession>A0A9J7DLJ7</accession>
<sequence length="441" mass="51078">MCKGNSRNFSNADINMSDLEIKDTEISSGALAALKTFLDETFGQHKYNYNIDLATKKGDNYMGVVYRITVSVHSDAISDNKNDLKLIMKVPPQNPQRRQQFFAGPGFQREILAYRIFLPLVHDFQKSKCIKPNEMFIEYPRFYFSLREEFHEAICMSDIQEEGFYMHDRFKPLTREHVALTMRIYGKLHATSLAIKDQSPEKIQDLKCIVDIFEQRKDDPQLNDYFESLKKTALDCFDRERESFYWEKLNAYFSRGSFYNLMLMLLEPRSSEPLSVICHGDCWINNIMYKTENAGIADARLLDWQIMRYASPIIDLMYFLMSSTTKEFRAQYFYEMLDIYHESACEHLKRLGSKPENIFSKKAFQKEFKAKGAIGLLLAMIVLPILTTKGEDVPDLEILSEKVTLGHSTDAMEAGFIGAKSDIFHARMKGVVCDTIDWGLI</sequence>
<evidence type="ECO:0000313" key="3">
    <source>
        <dbReference type="RefSeq" id="XP_019895172.1"/>
    </source>
</evidence>
<name>A0A9J7DLJ7_MUSDO</name>
<keyword evidence="2" id="KW-1185">Reference proteome</keyword>
<evidence type="ECO:0000259" key="1">
    <source>
        <dbReference type="SMART" id="SM00587"/>
    </source>
</evidence>
<dbReference type="RefSeq" id="XP_019895172.1">
    <property type="nucleotide sequence ID" value="XM_020039613.2"/>
</dbReference>
<dbReference type="GeneID" id="101898110"/>
<dbReference type="SMART" id="SM00587">
    <property type="entry name" value="CHK"/>
    <property type="match status" value="1"/>
</dbReference>
<dbReference type="SUPFAM" id="SSF56112">
    <property type="entry name" value="Protein kinase-like (PK-like)"/>
    <property type="match status" value="1"/>
</dbReference>
<dbReference type="Pfam" id="PF02958">
    <property type="entry name" value="EcKL"/>
    <property type="match status" value="1"/>
</dbReference>
<protein>
    <submittedName>
        <fullName evidence="3">Uncharacterized protein LOC101898110 isoform X1</fullName>
    </submittedName>
</protein>
<dbReference type="PANTHER" id="PTHR11012">
    <property type="entry name" value="PROTEIN KINASE-LIKE DOMAIN-CONTAINING"/>
    <property type="match status" value="1"/>
</dbReference>
<feature type="domain" description="CHK kinase-like" evidence="1">
    <location>
        <begin position="154"/>
        <end position="350"/>
    </location>
</feature>
<proteinExistence type="predicted"/>
<dbReference type="AlphaFoldDB" id="A0A9J7DLJ7"/>
<dbReference type="InterPro" id="IPR011009">
    <property type="entry name" value="Kinase-like_dom_sf"/>
</dbReference>
<dbReference type="Proteomes" id="UP001652621">
    <property type="component" value="Unplaced"/>
</dbReference>
<dbReference type="Gene3D" id="3.90.1200.10">
    <property type="match status" value="1"/>
</dbReference>
<dbReference type="InterPro" id="IPR015897">
    <property type="entry name" value="CHK_kinase-like"/>
</dbReference>
<gene>
    <name evidence="3" type="primary">LOC101898110</name>
</gene>
<dbReference type="VEuPathDB" id="VectorBase:MDOMA2_008610"/>
<reference evidence="3" key="1">
    <citation type="submission" date="2025-08" db="UniProtKB">
        <authorList>
            <consortium name="RefSeq"/>
        </authorList>
    </citation>
    <scope>IDENTIFICATION</scope>
    <source>
        <strain evidence="3">Aabys</strain>
        <tissue evidence="3">Whole body</tissue>
    </source>
</reference>
<organism evidence="2 3">
    <name type="scientific">Musca domestica</name>
    <name type="common">House fly</name>
    <dbReference type="NCBI Taxonomy" id="7370"/>
    <lineage>
        <taxon>Eukaryota</taxon>
        <taxon>Metazoa</taxon>
        <taxon>Ecdysozoa</taxon>
        <taxon>Arthropoda</taxon>
        <taxon>Hexapoda</taxon>
        <taxon>Insecta</taxon>
        <taxon>Pterygota</taxon>
        <taxon>Neoptera</taxon>
        <taxon>Endopterygota</taxon>
        <taxon>Diptera</taxon>
        <taxon>Brachycera</taxon>
        <taxon>Muscomorpha</taxon>
        <taxon>Muscoidea</taxon>
        <taxon>Muscidae</taxon>
        <taxon>Musca</taxon>
    </lineage>
</organism>
<dbReference type="InterPro" id="IPR004119">
    <property type="entry name" value="EcKL"/>
</dbReference>
<dbReference type="PANTHER" id="PTHR11012:SF54">
    <property type="entry name" value="CHK KINASE-LIKE DOMAIN-CONTAINING PROTEIN"/>
    <property type="match status" value="1"/>
</dbReference>
<evidence type="ECO:0000313" key="2">
    <source>
        <dbReference type="Proteomes" id="UP001652621"/>
    </source>
</evidence>